<gene>
    <name evidence="1" type="ORF">METZ01_LOCUS471118</name>
</gene>
<dbReference type="AlphaFoldDB" id="A0A383BEH7"/>
<organism evidence="1">
    <name type="scientific">marine metagenome</name>
    <dbReference type="NCBI Taxonomy" id="408172"/>
    <lineage>
        <taxon>unclassified sequences</taxon>
        <taxon>metagenomes</taxon>
        <taxon>ecological metagenomes</taxon>
    </lineage>
</organism>
<accession>A0A383BEH7</accession>
<reference evidence="1" key="1">
    <citation type="submission" date="2018-05" db="EMBL/GenBank/DDBJ databases">
        <authorList>
            <person name="Lanie J.A."/>
            <person name="Ng W.-L."/>
            <person name="Kazmierczak K.M."/>
            <person name="Andrzejewski T.M."/>
            <person name="Davidsen T.M."/>
            <person name="Wayne K.J."/>
            <person name="Tettelin H."/>
            <person name="Glass J.I."/>
            <person name="Rusch D."/>
            <person name="Podicherti R."/>
            <person name="Tsui H.-C.T."/>
            <person name="Winkler M.E."/>
        </authorList>
    </citation>
    <scope>NUCLEOTIDE SEQUENCE</scope>
</reference>
<sequence>MHKKCYTVTLDIECWDDLPMHDIDWAKAICLFPDEYIHSSIRERELQDV</sequence>
<protein>
    <submittedName>
        <fullName evidence="1">Uncharacterized protein</fullName>
    </submittedName>
</protein>
<name>A0A383BEH7_9ZZZZ</name>
<evidence type="ECO:0000313" key="1">
    <source>
        <dbReference type="EMBL" id="SVE18264.1"/>
    </source>
</evidence>
<dbReference type="EMBL" id="UINC01199710">
    <property type="protein sequence ID" value="SVE18264.1"/>
    <property type="molecule type" value="Genomic_DNA"/>
</dbReference>
<proteinExistence type="predicted"/>